<accession>A0A358HW58</accession>
<comment type="similarity">
    <text evidence="1">Belongs to the sigma-70 factor family. ECF subfamily.</text>
</comment>
<evidence type="ECO:0000256" key="2">
    <source>
        <dbReference type="ARBA" id="ARBA00023015"/>
    </source>
</evidence>
<feature type="domain" description="RNA polymerase sigma factor 70 region 4 type 2" evidence="6">
    <location>
        <begin position="135"/>
        <end position="187"/>
    </location>
</feature>
<dbReference type="InterPro" id="IPR013249">
    <property type="entry name" value="RNA_pol_sigma70_r4_t2"/>
</dbReference>
<evidence type="ECO:0000313" key="8">
    <source>
        <dbReference type="EMBL" id="HCW69502.1"/>
    </source>
</evidence>
<dbReference type="GO" id="GO:0016987">
    <property type="term" value="F:sigma factor activity"/>
    <property type="evidence" value="ECO:0007669"/>
    <property type="project" value="UniProtKB-KW"/>
</dbReference>
<sequence length="198" mass="22500">MSIGSLKRGIIVSESAGQVSASLEAVVEKYYDELLTFIGKRCYSEAVAEEIVQETWVRAKSAPVRILENPRAYVFRIARNLLTDHYRRSHNAPEPTGRLFYHPAWSSDEENGPGIIEIDQGPSQEDVAAAHQELRIISQTVETLPTKCRQVFLMYRGEELSMREISEKLDVSVKTVENHIRRAMLECRRSLQKAHSGK</sequence>
<evidence type="ECO:0000259" key="6">
    <source>
        <dbReference type="Pfam" id="PF08281"/>
    </source>
</evidence>
<dbReference type="Gene3D" id="1.10.10.10">
    <property type="entry name" value="Winged helix-like DNA-binding domain superfamily/Winged helix DNA-binding domain"/>
    <property type="match status" value="1"/>
</dbReference>
<feature type="domain" description="RNA polymerase sigma-70 region 2" evidence="5">
    <location>
        <begin position="27"/>
        <end position="89"/>
    </location>
</feature>
<dbReference type="EMBL" id="DOOG01000137">
    <property type="protein sequence ID" value="HBU99419.1"/>
    <property type="molecule type" value="Genomic_DNA"/>
</dbReference>
<dbReference type="Gene3D" id="1.10.1740.10">
    <property type="match status" value="1"/>
</dbReference>
<keyword evidence="2" id="KW-0805">Transcription regulation</keyword>
<dbReference type="SUPFAM" id="SSF88659">
    <property type="entry name" value="Sigma3 and sigma4 domains of RNA polymerase sigma factors"/>
    <property type="match status" value="1"/>
</dbReference>
<evidence type="ECO:0000313" key="7">
    <source>
        <dbReference type="EMBL" id="HBU99419.1"/>
    </source>
</evidence>
<evidence type="ECO:0000313" key="9">
    <source>
        <dbReference type="Proteomes" id="UP000264179"/>
    </source>
</evidence>
<dbReference type="InterPro" id="IPR039425">
    <property type="entry name" value="RNA_pol_sigma-70-like"/>
</dbReference>
<dbReference type="CDD" id="cd06171">
    <property type="entry name" value="Sigma70_r4"/>
    <property type="match status" value="1"/>
</dbReference>
<keyword evidence="3" id="KW-0731">Sigma factor</keyword>
<dbReference type="InterPro" id="IPR036388">
    <property type="entry name" value="WH-like_DNA-bd_sf"/>
</dbReference>
<dbReference type="PANTHER" id="PTHR43133:SF63">
    <property type="entry name" value="RNA POLYMERASE SIGMA FACTOR FECI-RELATED"/>
    <property type="match status" value="1"/>
</dbReference>
<evidence type="ECO:0000256" key="1">
    <source>
        <dbReference type="ARBA" id="ARBA00010641"/>
    </source>
</evidence>
<dbReference type="InterPro" id="IPR013325">
    <property type="entry name" value="RNA_pol_sigma_r2"/>
</dbReference>
<proteinExistence type="inferred from homology"/>
<dbReference type="Pfam" id="PF08281">
    <property type="entry name" value="Sigma70_r4_2"/>
    <property type="match status" value="1"/>
</dbReference>
<dbReference type="NCBIfam" id="TIGR02937">
    <property type="entry name" value="sigma70-ECF"/>
    <property type="match status" value="1"/>
</dbReference>
<evidence type="ECO:0000256" key="4">
    <source>
        <dbReference type="ARBA" id="ARBA00023163"/>
    </source>
</evidence>
<dbReference type="InterPro" id="IPR014284">
    <property type="entry name" value="RNA_pol_sigma-70_dom"/>
</dbReference>
<dbReference type="Proteomes" id="UP000264753">
    <property type="component" value="Unassembled WGS sequence"/>
</dbReference>
<name>A0A358HW58_9PROT</name>
<evidence type="ECO:0000256" key="3">
    <source>
        <dbReference type="ARBA" id="ARBA00023082"/>
    </source>
</evidence>
<dbReference type="AlphaFoldDB" id="A0A358HW58"/>
<reference evidence="9 10" key="1">
    <citation type="journal article" date="2018" name="Nat. Biotechnol.">
        <title>A standardized bacterial taxonomy based on genome phylogeny substantially revises the tree of life.</title>
        <authorList>
            <person name="Parks D.H."/>
            <person name="Chuvochina M."/>
            <person name="Waite D.W."/>
            <person name="Rinke C."/>
            <person name="Skarshewski A."/>
            <person name="Chaumeil P.A."/>
            <person name="Hugenholtz P."/>
        </authorList>
    </citation>
    <scope>NUCLEOTIDE SEQUENCE [LARGE SCALE GENOMIC DNA]</scope>
    <source>
        <strain evidence="7">UBA8707</strain>
        <strain evidence="8">UBA9881</strain>
    </source>
</reference>
<dbReference type="Proteomes" id="UP000264179">
    <property type="component" value="Unassembled WGS sequence"/>
</dbReference>
<dbReference type="EMBL" id="DPOP01000157">
    <property type="protein sequence ID" value="HCW69502.1"/>
    <property type="molecule type" value="Genomic_DNA"/>
</dbReference>
<dbReference type="Pfam" id="PF04542">
    <property type="entry name" value="Sigma70_r2"/>
    <property type="match status" value="1"/>
</dbReference>
<keyword evidence="4" id="KW-0804">Transcription</keyword>
<dbReference type="GO" id="GO:0003677">
    <property type="term" value="F:DNA binding"/>
    <property type="evidence" value="ECO:0007669"/>
    <property type="project" value="InterPro"/>
</dbReference>
<dbReference type="GO" id="GO:0006352">
    <property type="term" value="P:DNA-templated transcription initiation"/>
    <property type="evidence" value="ECO:0007669"/>
    <property type="project" value="InterPro"/>
</dbReference>
<comment type="caution">
    <text evidence="7">The sequence shown here is derived from an EMBL/GenBank/DDBJ whole genome shotgun (WGS) entry which is preliminary data.</text>
</comment>
<gene>
    <name evidence="7" type="ORF">DEF21_16160</name>
    <name evidence="8" type="ORF">DHR80_20330</name>
</gene>
<dbReference type="InterPro" id="IPR013324">
    <property type="entry name" value="RNA_pol_sigma_r3/r4-like"/>
</dbReference>
<dbReference type="PANTHER" id="PTHR43133">
    <property type="entry name" value="RNA POLYMERASE ECF-TYPE SIGMA FACTO"/>
    <property type="match status" value="1"/>
</dbReference>
<dbReference type="SUPFAM" id="SSF88946">
    <property type="entry name" value="Sigma2 domain of RNA polymerase sigma factors"/>
    <property type="match status" value="1"/>
</dbReference>
<dbReference type="InterPro" id="IPR007627">
    <property type="entry name" value="RNA_pol_sigma70_r2"/>
</dbReference>
<organism evidence="7 10">
    <name type="scientific">Thalassospira lucentensis</name>
    <dbReference type="NCBI Taxonomy" id="168935"/>
    <lineage>
        <taxon>Bacteria</taxon>
        <taxon>Pseudomonadati</taxon>
        <taxon>Pseudomonadota</taxon>
        <taxon>Alphaproteobacteria</taxon>
        <taxon>Rhodospirillales</taxon>
        <taxon>Thalassospiraceae</taxon>
        <taxon>Thalassospira</taxon>
    </lineage>
</organism>
<evidence type="ECO:0000313" key="10">
    <source>
        <dbReference type="Proteomes" id="UP000264753"/>
    </source>
</evidence>
<evidence type="ECO:0000259" key="5">
    <source>
        <dbReference type="Pfam" id="PF04542"/>
    </source>
</evidence>
<protein>
    <submittedName>
        <fullName evidence="7">RNA polymerase sigma factor</fullName>
    </submittedName>
</protein>